<reference evidence="2 3" key="1">
    <citation type="submission" date="2018-04" db="EMBL/GenBank/DDBJ databases">
        <title>Micromonosporas from Atacama Desert.</title>
        <authorList>
            <person name="Carro L."/>
            <person name="Klenk H.-P."/>
            <person name="Goodfellow M."/>
        </authorList>
    </citation>
    <scope>NUCLEOTIDE SEQUENCE [LARGE SCALE GENOMIC DNA]</scope>
    <source>
        <strain evidence="2 3">LB19</strain>
    </source>
</reference>
<protein>
    <submittedName>
        <fullName evidence="2">Uncharacterized protein</fullName>
    </submittedName>
</protein>
<evidence type="ECO:0000313" key="2">
    <source>
        <dbReference type="EMBL" id="RQX12382.1"/>
    </source>
</evidence>
<organism evidence="2 3">
    <name type="scientific">Micromonospora ureilytica</name>
    <dbReference type="NCBI Taxonomy" id="709868"/>
    <lineage>
        <taxon>Bacteria</taxon>
        <taxon>Bacillati</taxon>
        <taxon>Actinomycetota</taxon>
        <taxon>Actinomycetes</taxon>
        <taxon>Micromonosporales</taxon>
        <taxon>Micromonosporaceae</taxon>
        <taxon>Micromonospora</taxon>
    </lineage>
</organism>
<accession>A0A3N9XHQ3</accession>
<dbReference type="Proteomes" id="UP000278981">
    <property type="component" value="Unassembled WGS sequence"/>
</dbReference>
<feature type="region of interest" description="Disordered" evidence="1">
    <location>
        <begin position="71"/>
        <end position="110"/>
    </location>
</feature>
<name>A0A3N9XHQ3_9ACTN</name>
<proteinExistence type="predicted"/>
<dbReference type="AlphaFoldDB" id="A0A3N9XHQ3"/>
<dbReference type="EMBL" id="QDGB01000348">
    <property type="protein sequence ID" value="RQX12382.1"/>
    <property type="molecule type" value="Genomic_DNA"/>
</dbReference>
<evidence type="ECO:0000313" key="3">
    <source>
        <dbReference type="Proteomes" id="UP000278981"/>
    </source>
</evidence>
<gene>
    <name evidence="2" type="ORF">DDE19_28295</name>
</gene>
<comment type="caution">
    <text evidence="2">The sequence shown here is derived from an EMBL/GenBank/DDBJ whole genome shotgun (WGS) entry which is preliminary data.</text>
</comment>
<sequence>MLIVAITGSEDEQLRSGIVGAGHLRPSFTSESSASVVRCRPLARTVIAEIARANPAPAGVARLATLVGLHPLTGPERRRLATPGRHRGSGGGGTSPRGTPSNRAARPSRS</sequence>
<evidence type="ECO:0000256" key="1">
    <source>
        <dbReference type="SAM" id="MobiDB-lite"/>
    </source>
</evidence>